<evidence type="ECO:0000256" key="2">
    <source>
        <dbReference type="SAM" id="MobiDB-lite"/>
    </source>
</evidence>
<dbReference type="AlphaFoldDB" id="A0A427Y611"/>
<comment type="similarity">
    <text evidence="1">Belongs to the PHAF1 family.</text>
</comment>
<reference evidence="3 4" key="1">
    <citation type="submission" date="2018-11" db="EMBL/GenBank/DDBJ databases">
        <title>Genome sequence of Apiotrichum porosum DSM 27194.</title>
        <authorList>
            <person name="Aliyu H."/>
            <person name="Gorte O."/>
            <person name="Ochsenreither K."/>
        </authorList>
    </citation>
    <scope>NUCLEOTIDE SEQUENCE [LARGE SCALE GENOMIC DNA]</scope>
    <source>
        <strain evidence="3 4">DSM 27194</strain>
    </source>
</reference>
<dbReference type="Proteomes" id="UP000279236">
    <property type="component" value="Unassembled WGS sequence"/>
</dbReference>
<feature type="compositionally biased region" description="Polar residues" evidence="2">
    <location>
        <begin position="1"/>
        <end position="12"/>
    </location>
</feature>
<feature type="compositionally biased region" description="Basic and acidic residues" evidence="2">
    <location>
        <begin position="399"/>
        <end position="409"/>
    </location>
</feature>
<evidence type="ECO:0000256" key="1">
    <source>
        <dbReference type="ARBA" id="ARBA00024339"/>
    </source>
</evidence>
<dbReference type="InterPro" id="IPR005373">
    <property type="entry name" value="PHAF1"/>
</dbReference>
<dbReference type="Pfam" id="PF03676">
    <property type="entry name" value="PHAF1"/>
    <property type="match status" value="2"/>
</dbReference>
<protein>
    <submittedName>
        <fullName evidence="3">Uncharacterized protein</fullName>
    </submittedName>
</protein>
<keyword evidence="4" id="KW-1185">Reference proteome</keyword>
<dbReference type="EMBL" id="RSCE01000002">
    <property type="protein sequence ID" value="RSH86502.1"/>
    <property type="molecule type" value="Genomic_DNA"/>
</dbReference>
<sequence>MLPGSSDNSDLTSLSYSFSSSNNSNPYSHFHHYSYSESSAPSPPPSMDTLELAPGKGLGLFRLGDTLWHVLDTMRARKDDVPKLEVSWDPKNAPKSAVTVHAGAVTLLFPSSREQRLSLIHVALDTSSPLSITYEGVVLASRSHPLTRSGVARALGPTYAADGAQRLAYPGVTFELSGSGREDAVVSLSVAPREEGVLPSIEPLLKCTIQPGRGATLSLPHDVEIVLQETTAQDLLLDLGTPLRKYWKEDDRLDRVWGAERNGGDAQANACFWNYFQHGLDLLVVDGVVTKIIAHSNIPGTPEFQQYARCPWILPTDAGELDFTSPLSAFRSQLPSSSDSKATGVGSNAHNSHLAPDMQRTESRQSHSSNGGGAGKKKHKNRGSPDPGSRPGTPVTDMQSRDSSRDGAGREPVPADAMVLDRSVEGGLDGVLGMSRSQLVGFDGLVVEVDEQSKGICSVQVWRDPV</sequence>
<organism evidence="3 4">
    <name type="scientific">Apiotrichum porosum</name>
    <dbReference type="NCBI Taxonomy" id="105984"/>
    <lineage>
        <taxon>Eukaryota</taxon>
        <taxon>Fungi</taxon>
        <taxon>Dikarya</taxon>
        <taxon>Basidiomycota</taxon>
        <taxon>Agaricomycotina</taxon>
        <taxon>Tremellomycetes</taxon>
        <taxon>Trichosporonales</taxon>
        <taxon>Trichosporonaceae</taxon>
        <taxon>Apiotrichum</taxon>
    </lineage>
</organism>
<feature type="compositionally biased region" description="Polar residues" evidence="2">
    <location>
        <begin position="331"/>
        <end position="351"/>
    </location>
</feature>
<dbReference type="InterPro" id="IPR039156">
    <property type="entry name" value="PHAF1/BROMI"/>
</dbReference>
<dbReference type="GO" id="GO:0005802">
    <property type="term" value="C:trans-Golgi network"/>
    <property type="evidence" value="ECO:0007669"/>
    <property type="project" value="TreeGrafter"/>
</dbReference>
<dbReference type="PANTHER" id="PTHR13465:SF2">
    <property type="entry name" value="PHAGOSOME ASSEMBLY FACTOR 1"/>
    <property type="match status" value="1"/>
</dbReference>
<evidence type="ECO:0000313" key="4">
    <source>
        <dbReference type="Proteomes" id="UP000279236"/>
    </source>
</evidence>
<dbReference type="RefSeq" id="XP_028479287.1">
    <property type="nucleotide sequence ID" value="XM_028620315.1"/>
</dbReference>
<evidence type="ECO:0000313" key="3">
    <source>
        <dbReference type="EMBL" id="RSH86502.1"/>
    </source>
</evidence>
<gene>
    <name evidence="3" type="ORF">EHS24_004759</name>
</gene>
<name>A0A427Y611_9TREE</name>
<accession>A0A427Y611</accession>
<dbReference type="OrthoDB" id="411211at2759"/>
<feature type="compositionally biased region" description="Low complexity" evidence="2">
    <location>
        <begin position="13"/>
        <end position="22"/>
    </location>
</feature>
<dbReference type="GO" id="GO:0043001">
    <property type="term" value="P:Golgi to plasma membrane protein transport"/>
    <property type="evidence" value="ECO:0007669"/>
    <property type="project" value="TreeGrafter"/>
</dbReference>
<feature type="region of interest" description="Disordered" evidence="2">
    <location>
        <begin position="331"/>
        <end position="417"/>
    </location>
</feature>
<comment type="caution">
    <text evidence="3">The sequence shown here is derived from an EMBL/GenBank/DDBJ whole genome shotgun (WGS) entry which is preliminary data.</text>
</comment>
<dbReference type="GeneID" id="39589302"/>
<dbReference type="PANTHER" id="PTHR13465">
    <property type="entry name" value="UPF0183 PROTEIN"/>
    <property type="match status" value="1"/>
</dbReference>
<proteinExistence type="inferred from homology"/>
<feature type="region of interest" description="Disordered" evidence="2">
    <location>
        <begin position="1"/>
        <end position="22"/>
    </location>
</feature>